<accession>A0A0A9ET20</accession>
<organism evidence="1">
    <name type="scientific">Arundo donax</name>
    <name type="common">Giant reed</name>
    <name type="synonym">Donax arundinaceus</name>
    <dbReference type="NCBI Taxonomy" id="35708"/>
    <lineage>
        <taxon>Eukaryota</taxon>
        <taxon>Viridiplantae</taxon>
        <taxon>Streptophyta</taxon>
        <taxon>Embryophyta</taxon>
        <taxon>Tracheophyta</taxon>
        <taxon>Spermatophyta</taxon>
        <taxon>Magnoliopsida</taxon>
        <taxon>Liliopsida</taxon>
        <taxon>Poales</taxon>
        <taxon>Poaceae</taxon>
        <taxon>PACMAD clade</taxon>
        <taxon>Arundinoideae</taxon>
        <taxon>Arundineae</taxon>
        <taxon>Arundo</taxon>
    </lineage>
</organism>
<evidence type="ECO:0000313" key="1">
    <source>
        <dbReference type="EMBL" id="JAE03905.1"/>
    </source>
</evidence>
<sequence>MSVMRSSHSRSNITTHARYLATVSRIATLRPKDWLLTSLSPLNVPTIR</sequence>
<name>A0A0A9ET20_ARUDO</name>
<proteinExistence type="predicted"/>
<reference evidence="1" key="2">
    <citation type="journal article" date="2015" name="Data Brief">
        <title>Shoot transcriptome of the giant reed, Arundo donax.</title>
        <authorList>
            <person name="Barrero R.A."/>
            <person name="Guerrero F.D."/>
            <person name="Moolhuijzen P."/>
            <person name="Goolsby J.A."/>
            <person name="Tidwell J."/>
            <person name="Bellgard S.E."/>
            <person name="Bellgard M.I."/>
        </authorList>
    </citation>
    <scope>NUCLEOTIDE SEQUENCE</scope>
    <source>
        <tissue evidence="1">Shoot tissue taken approximately 20 cm above the soil surface</tissue>
    </source>
</reference>
<dbReference type="EMBL" id="GBRH01193991">
    <property type="protein sequence ID" value="JAE03905.1"/>
    <property type="molecule type" value="Transcribed_RNA"/>
</dbReference>
<protein>
    <submittedName>
        <fullName evidence="1">Androgen induced inhibitor of proliferation (As3) / pds5, putative</fullName>
    </submittedName>
</protein>
<reference evidence="1" key="1">
    <citation type="submission" date="2014-09" db="EMBL/GenBank/DDBJ databases">
        <authorList>
            <person name="Magalhaes I.L.F."/>
            <person name="Oliveira U."/>
            <person name="Santos F.R."/>
            <person name="Vidigal T.H.D.A."/>
            <person name="Brescovit A.D."/>
            <person name="Santos A.J."/>
        </authorList>
    </citation>
    <scope>NUCLEOTIDE SEQUENCE</scope>
    <source>
        <tissue evidence="1">Shoot tissue taken approximately 20 cm above the soil surface</tissue>
    </source>
</reference>
<dbReference type="AlphaFoldDB" id="A0A0A9ET20"/>